<organism evidence="1 2">
    <name type="scientific">Desulfosporosinus orientis (strain ATCC 19365 / DSM 765 / NCIMB 8382 / VKM B-1628 / Singapore I)</name>
    <name type="common">Desulfotomaculum orientis</name>
    <dbReference type="NCBI Taxonomy" id="768706"/>
    <lineage>
        <taxon>Bacteria</taxon>
        <taxon>Bacillati</taxon>
        <taxon>Bacillota</taxon>
        <taxon>Clostridia</taxon>
        <taxon>Eubacteriales</taxon>
        <taxon>Desulfitobacteriaceae</taxon>
        <taxon>Desulfosporosinus</taxon>
    </lineage>
</organism>
<name>G7WBE7_DESOD</name>
<protein>
    <recommendedName>
        <fullName evidence="3">DUF3795 domain-containing protein</fullName>
    </recommendedName>
</protein>
<dbReference type="eggNOG" id="COG1765">
    <property type="taxonomic scope" value="Bacteria"/>
</dbReference>
<evidence type="ECO:0000313" key="1">
    <source>
        <dbReference type="EMBL" id="AET68276.1"/>
    </source>
</evidence>
<dbReference type="KEGG" id="dor:Desor_2735"/>
<accession>G7WBE7</accession>
<dbReference type="InterPro" id="IPR024227">
    <property type="entry name" value="DUF3795"/>
</dbReference>
<gene>
    <name evidence="1" type="ordered locus">Desor_2735</name>
</gene>
<reference evidence="2" key="1">
    <citation type="submission" date="2011-11" db="EMBL/GenBank/DDBJ databases">
        <title>Complete sequence of Desulfosporosinus orientis DSM 765.</title>
        <authorList>
            <person name="Lucas S."/>
            <person name="Han J."/>
            <person name="Lapidus A."/>
            <person name="Cheng J.-F."/>
            <person name="Goodwin L."/>
            <person name="Pitluck S."/>
            <person name="Peters L."/>
            <person name="Ovchinnikova G."/>
            <person name="Teshima H."/>
            <person name="Detter J.C."/>
            <person name="Han C."/>
            <person name="Tapia R."/>
            <person name="Land M."/>
            <person name="Hauser L."/>
            <person name="Kyrpides N."/>
            <person name="Ivanova N."/>
            <person name="Pagani I."/>
            <person name="Pester M."/>
            <person name="Spring S."/>
            <person name="Ollivier B."/>
            <person name="Rattei T."/>
            <person name="Klenk H.-P."/>
            <person name="Wagner M."/>
            <person name="Loy A."/>
            <person name="Woyke T."/>
        </authorList>
    </citation>
    <scope>NUCLEOTIDE SEQUENCE [LARGE SCALE GENOMIC DNA]</scope>
    <source>
        <strain evidence="2">ATCC 19365 / DSM 765 / NCIMB 8382 / VKM B-1628</strain>
    </source>
</reference>
<dbReference type="AlphaFoldDB" id="G7WBE7"/>
<dbReference type="OrthoDB" id="9803966at2"/>
<dbReference type="STRING" id="768706.Desor_2735"/>
<evidence type="ECO:0008006" key="3">
    <source>
        <dbReference type="Google" id="ProtNLM"/>
    </source>
</evidence>
<reference evidence="1 2" key="2">
    <citation type="journal article" date="2012" name="J. Bacteriol.">
        <title>Complete genome sequences of Desulfosporosinus orientis DSM765T, Desulfosporosinus youngiae DSM17734T, Desulfosporosinus meridiei DSM13257T, and Desulfosporosinus acidiphilus DSM22704T.</title>
        <authorList>
            <person name="Pester M."/>
            <person name="Brambilla E."/>
            <person name="Alazard D."/>
            <person name="Rattei T."/>
            <person name="Weinmaier T."/>
            <person name="Han J."/>
            <person name="Lucas S."/>
            <person name="Lapidus A."/>
            <person name="Cheng J.F."/>
            <person name="Goodwin L."/>
            <person name="Pitluck S."/>
            <person name="Peters L."/>
            <person name="Ovchinnikova G."/>
            <person name="Teshima H."/>
            <person name="Detter J.C."/>
            <person name="Han C.S."/>
            <person name="Tapia R."/>
            <person name="Land M.L."/>
            <person name="Hauser L."/>
            <person name="Kyrpides N.C."/>
            <person name="Ivanova N.N."/>
            <person name="Pagani I."/>
            <person name="Huntmann M."/>
            <person name="Wei C.L."/>
            <person name="Davenport K.W."/>
            <person name="Daligault H."/>
            <person name="Chain P.S."/>
            <person name="Chen A."/>
            <person name="Mavromatis K."/>
            <person name="Markowitz V."/>
            <person name="Szeto E."/>
            <person name="Mikhailova N."/>
            <person name="Pati A."/>
            <person name="Wagner M."/>
            <person name="Woyke T."/>
            <person name="Ollivier B."/>
            <person name="Klenk H.P."/>
            <person name="Spring S."/>
            <person name="Loy A."/>
        </authorList>
    </citation>
    <scope>NUCLEOTIDE SEQUENCE [LARGE SCALE GENOMIC DNA]</scope>
    <source>
        <strain evidence="2">ATCC 19365 / DSM 765 / NCIMB 8382 / VKM B-1628</strain>
    </source>
</reference>
<keyword evidence="2" id="KW-1185">Reference proteome</keyword>
<dbReference type="Proteomes" id="UP000006346">
    <property type="component" value="Chromosome"/>
</dbReference>
<sequence length="176" mass="20013">MSNSNYDTYCGNYCGACSIILAYRTGFKDSVASYWTESNLKAYLQTIGIKPTTEDSFQLKCNGCKSDDLFINCKYCGIRACATNRKVEHCNKCNEYPCQLLKGSLLNKDIQEKLPHLKVTSNNLTTINNVGVEQWLDDQEKQWKCPQCHADTSWYMFTCANCGKDLTGEKDYLNIK</sequence>
<proteinExistence type="predicted"/>
<dbReference type="EMBL" id="CP003108">
    <property type="protein sequence ID" value="AET68276.1"/>
    <property type="molecule type" value="Genomic_DNA"/>
</dbReference>
<evidence type="ECO:0000313" key="2">
    <source>
        <dbReference type="Proteomes" id="UP000006346"/>
    </source>
</evidence>
<dbReference type="RefSeq" id="WP_014185084.1">
    <property type="nucleotide sequence ID" value="NC_016584.1"/>
</dbReference>
<dbReference type="HOGENOM" id="CLU_129665_0_0_9"/>
<dbReference type="Pfam" id="PF12675">
    <property type="entry name" value="DUF3795"/>
    <property type="match status" value="1"/>
</dbReference>